<name>A0ABC8S351_9AQUA</name>
<protein>
    <submittedName>
        <fullName evidence="2">Uncharacterized protein</fullName>
    </submittedName>
</protein>
<gene>
    <name evidence="2" type="ORF">ILEXP_LOCUS19808</name>
</gene>
<dbReference type="EMBL" id="CAUOFW020002161">
    <property type="protein sequence ID" value="CAK9151641.1"/>
    <property type="molecule type" value="Genomic_DNA"/>
</dbReference>
<sequence>MEMRSNLEKRASIDSAQGENPLMERRGVTQGRVEVDSIVGAGKKTRQFGIFRPGHQATPERHWAVLCQQEQAPDWGMPCKRWAPAGRARRCVLAWAAPRGGWAQGLGNARGMLSAKLGEMLGRCWVPGWATPGVVC</sequence>
<comment type="caution">
    <text evidence="2">The sequence shown here is derived from an EMBL/GenBank/DDBJ whole genome shotgun (WGS) entry which is preliminary data.</text>
</comment>
<dbReference type="AlphaFoldDB" id="A0ABC8S351"/>
<evidence type="ECO:0000313" key="3">
    <source>
        <dbReference type="Proteomes" id="UP001642360"/>
    </source>
</evidence>
<evidence type="ECO:0000313" key="2">
    <source>
        <dbReference type="EMBL" id="CAK9151641.1"/>
    </source>
</evidence>
<accession>A0ABC8S351</accession>
<reference evidence="2 3" key="1">
    <citation type="submission" date="2024-02" db="EMBL/GenBank/DDBJ databases">
        <authorList>
            <person name="Vignale AGUSTIN F."/>
            <person name="Sosa J E."/>
            <person name="Modenutti C."/>
        </authorList>
    </citation>
    <scope>NUCLEOTIDE SEQUENCE [LARGE SCALE GENOMIC DNA]</scope>
</reference>
<feature type="compositionally biased region" description="Basic and acidic residues" evidence="1">
    <location>
        <begin position="1"/>
        <end position="12"/>
    </location>
</feature>
<keyword evidence="3" id="KW-1185">Reference proteome</keyword>
<proteinExistence type="predicted"/>
<dbReference type="Proteomes" id="UP001642360">
    <property type="component" value="Unassembled WGS sequence"/>
</dbReference>
<organism evidence="2 3">
    <name type="scientific">Ilex paraguariensis</name>
    <name type="common">yerba mate</name>
    <dbReference type="NCBI Taxonomy" id="185542"/>
    <lineage>
        <taxon>Eukaryota</taxon>
        <taxon>Viridiplantae</taxon>
        <taxon>Streptophyta</taxon>
        <taxon>Embryophyta</taxon>
        <taxon>Tracheophyta</taxon>
        <taxon>Spermatophyta</taxon>
        <taxon>Magnoliopsida</taxon>
        <taxon>eudicotyledons</taxon>
        <taxon>Gunneridae</taxon>
        <taxon>Pentapetalae</taxon>
        <taxon>asterids</taxon>
        <taxon>campanulids</taxon>
        <taxon>Aquifoliales</taxon>
        <taxon>Aquifoliaceae</taxon>
        <taxon>Ilex</taxon>
    </lineage>
</organism>
<evidence type="ECO:0000256" key="1">
    <source>
        <dbReference type="SAM" id="MobiDB-lite"/>
    </source>
</evidence>
<feature type="region of interest" description="Disordered" evidence="1">
    <location>
        <begin position="1"/>
        <end position="29"/>
    </location>
</feature>